<feature type="region of interest" description="Disordered" evidence="1">
    <location>
        <begin position="180"/>
        <end position="205"/>
    </location>
</feature>
<dbReference type="Proteomes" id="UP000728032">
    <property type="component" value="Unassembled WGS sequence"/>
</dbReference>
<dbReference type="OrthoDB" id="643377at2759"/>
<dbReference type="EMBL" id="OC932747">
    <property type="protein sequence ID" value="CAD7659631.1"/>
    <property type="molecule type" value="Genomic_DNA"/>
</dbReference>
<dbReference type="InterPro" id="IPR013783">
    <property type="entry name" value="Ig-like_fold"/>
</dbReference>
<keyword evidence="5" id="KW-1185">Reference proteome</keyword>
<sequence>MKNMSLMTFGRQMIIIKEGSDGPFQRSSTLYIMNALEKDAGSYTCTGSNKAGTVSSNLSLTILKRLANGGNYTGEEVAGMVLGTIFIFLVIFIGICVVVLRSKTRYEDMSSGTRVTQTVSENRCQSDERKLLSVHMNHNSYVTSVATTNHLEMKTIANNDSNHQNNDKTSVSNEEDNCVINTTTSSTSSSSSTAPKYQSHQRNEEMFRRRASDISQELNKRFSHQKLVNGEHNISLRDNPQPTVRFSNNATIYNYQCHRFGHSMESLDSDTNGYNHNNGYNYANH</sequence>
<dbReference type="SUPFAM" id="SSF48726">
    <property type="entry name" value="Immunoglobulin"/>
    <property type="match status" value="1"/>
</dbReference>
<evidence type="ECO:0000256" key="1">
    <source>
        <dbReference type="SAM" id="MobiDB-lite"/>
    </source>
</evidence>
<evidence type="ECO:0000259" key="3">
    <source>
        <dbReference type="Pfam" id="PF07679"/>
    </source>
</evidence>
<dbReference type="InterPro" id="IPR036179">
    <property type="entry name" value="Ig-like_dom_sf"/>
</dbReference>
<evidence type="ECO:0000313" key="5">
    <source>
        <dbReference type="Proteomes" id="UP000728032"/>
    </source>
</evidence>
<dbReference type="EMBL" id="CAJPVJ010017922">
    <property type="protein sequence ID" value="CAG2176793.1"/>
    <property type="molecule type" value="Genomic_DNA"/>
</dbReference>
<reference evidence="4" key="1">
    <citation type="submission" date="2020-11" db="EMBL/GenBank/DDBJ databases">
        <authorList>
            <person name="Tran Van P."/>
        </authorList>
    </citation>
    <scope>NUCLEOTIDE SEQUENCE</scope>
</reference>
<accession>A0A7R9MGI4</accession>
<feature type="transmembrane region" description="Helical" evidence="2">
    <location>
        <begin position="77"/>
        <end position="100"/>
    </location>
</feature>
<dbReference type="Pfam" id="PF07679">
    <property type="entry name" value="I-set"/>
    <property type="match status" value="1"/>
</dbReference>
<evidence type="ECO:0000256" key="2">
    <source>
        <dbReference type="SAM" id="Phobius"/>
    </source>
</evidence>
<feature type="compositionally biased region" description="Low complexity" evidence="1">
    <location>
        <begin position="182"/>
        <end position="193"/>
    </location>
</feature>
<organism evidence="4">
    <name type="scientific">Oppiella nova</name>
    <dbReference type="NCBI Taxonomy" id="334625"/>
    <lineage>
        <taxon>Eukaryota</taxon>
        <taxon>Metazoa</taxon>
        <taxon>Ecdysozoa</taxon>
        <taxon>Arthropoda</taxon>
        <taxon>Chelicerata</taxon>
        <taxon>Arachnida</taxon>
        <taxon>Acari</taxon>
        <taxon>Acariformes</taxon>
        <taxon>Sarcoptiformes</taxon>
        <taxon>Oribatida</taxon>
        <taxon>Brachypylina</taxon>
        <taxon>Oppioidea</taxon>
        <taxon>Oppiidae</taxon>
        <taxon>Oppiella</taxon>
    </lineage>
</organism>
<evidence type="ECO:0000313" key="4">
    <source>
        <dbReference type="EMBL" id="CAD7659631.1"/>
    </source>
</evidence>
<dbReference type="Gene3D" id="2.60.40.10">
    <property type="entry name" value="Immunoglobulins"/>
    <property type="match status" value="1"/>
</dbReference>
<feature type="non-terminal residue" evidence="4">
    <location>
        <position position="1"/>
    </location>
</feature>
<keyword evidence="2" id="KW-0472">Membrane</keyword>
<keyword evidence="2" id="KW-1133">Transmembrane helix</keyword>
<dbReference type="AlphaFoldDB" id="A0A7R9MGI4"/>
<dbReference type="InterPro" id="IPR013098">
    <property type="entry name" value="Ig_I-set"/>
</dbReference>
<name>A0A7R9MGI4_9ACAR</name>
<keyword evidence="2" id="KW-0812">Transmembrane</keyword>
<protein>
    <recommendedName>
        <fullName evidence="3">Immunoglobulin I-set domain-containing protein</fullName>
    </recommendedName>
</protein>
<gene>
    <name evidence="4" type="ORF">ONB1V03_LOCUS16226</name>
</gene>
<proteinExistence type="predicted"/>
<feature type="domain" description="Immunoglobulin I-set" evidence="3">
    <location>
        <begin position="26"/>
        <end position="62"/>
    </location>
</feature>